<name>A0A0F9V0T4_9ZZZZ</name>
<accession>A0A0F9V0T4</accession>
<organism evidence="1">
    <name type="scientific">marine sediment metagenome</name>
    <dbReference type="NCBI Taxonomy" id="412755"/>
    <lineage>
        <taxon>unclassified sequences</taxon>
        <taxon>metagenomes</taxon>
        <taxon>ecological metagenomes</taxon>
    </lineage>
</organism>
<sequence length="75" mass="8470">MISLRRIDTKFGVSLYGALVGHLVNTTRGWVYLSSEYKPLIYGRSSDLLKDELVEVNDILALLNTPQLRGCNEEN</sequence>
<dbReference type="EMBL" id="LAZR01000049">
    <property type="protein sequence ID" value="KKN98825.1"/>
    <property type="molecule type" value="Genomic_DNA"/>
</dbReference>
<gene>
    <name evidence="1" type="ORF">LCGC14_0140660</name>
</gene>
<dbReference type="AlphaFoldDB" id="A0A0F9V0T4"/>
<evidence type="ECO:0000313" key="1">
    <source>
        <dbReference type="EMBL" id="KKN98825.1"/>
    </source>
</evidence>
<protein>
    <submittedName>
        <fullName evidence="1">Uncharacterized protein</fullName>
    </submittedName>
</protein>
<reference evidence="1" key="1">
    <citation type="journal article" date="2015" name="Nature">
        <title>Complex archaea that bridge the gap between prokaryotes and eukaryotes.</title>
        <authorList>
            <person name="Spang A."/>
            <person name="Saw J.H."/>
            <person name="Jorgensen S.L."/>
            <person name="Zaremba-Niedzwiedzka K."/>
            <person name="Martijn J."/>
            <person name="Lind A.E."/>
            <person name="van Eijk R."/>
            <person name="Schleper C."/>
            <person name="Guy L."/>
            <person name="Ettema T.J."/>
        </authorList>
    </citation>
    <scope>NUCLEOTIDE SEQUENCE</scope>
</reference>
<comment type="caution">
    <text evidence="1">The sequence shown here is derived from an EMBL/GenBank/DDBJ whole genome shotgun (WGS) entry which is preliminary data.</text>
</comment>
<proteinExistence type="predicted"/>